<dbReference type="Pfam" id="PF00593">
    <property type="entry name" value="TonB_dep_Rec_b-barrel"/>
    <property type="match status" value="1"/>
</dbReference>
<comment type="similarity">
    <text evidence="10 11">Belongs to the TonB-dependent receptor family.</text>
</comment>
<dbReference type="PANTHER" id="PTHR30069">
    <property type="entry name" value="TONB-DEPENDENT OUTER MEMBRANE RECEPTOR"/>
    <property type="match status" value="1"/>
</dbReference>
<keyword evidence="8" id="KW-0675">Receptor</keyword>
<dbReference type="GO" id="GO:0015344">
    <property type="term" value="F:siderophore uptake transmembrane transporter activity"/>
    <property type="evidence" value="ECO:0007669"/>
    <property type="project" value="TreeGrafter"/>
</dbReference>
<keyword evidence="7 10" id="KW-0472">Membrane</keyword>
<reference evidence="15" key="1">
    <citation type="submission" date="2016-11" db="EMBL/GenBank/DDBJ databases">
        <authorList>
            <person name="Varghese N."/>
            <person name="Submissions S."/>
        </authorList>
    </citation>
    <scope>NUCLEOTIDE SEQUENCE [LARGE SCALE GENOMIC DNA]</scope>
    <source>
        <strain evidence="15">DSM 22212</strain>
    </source>
</reference>
<dbReference type="AlphaFoldDB" id="A0A1M6RHX9"/>
<keyword evidence="2 10" id="KW-0813">Transport</keyword>
<evidence type="ECO:0000256" key="4">
    <source>
        <dbReference type="ARBA" id="ARBA00022692"/>
    </source>
</evidence>
<dbReference type="InterPro" id="IPR036942">
    <property type="entry name" value="Beta-barrel_TonB_sf"/>
</dbReference>
<keyword evidence="9 10" id="KW-0998">Cell outer membrane</keyword>
<evidence type="ECO:0000256" key="1">
    <source>
        <dbReference type="ARBA" id="ARBA00004571"/>
    </source>
</evidence>
<evidence type="ECO:0000256" key="6">
    <source>
        <dbReference type="ARBA" id="ARBA00023077"/>
    </source>
</evidence>
<dbReference type="Pfam" id="PF07715">
    <property type="entry name" value="Plug"/>
    <property type="match status" value="1"/>
</dbReference>
<evidence type="ECO:0000256" key="3">
    <source>
        <dbReference type="ARBA" id="ARBA00022452"/>
    </source>
</evidence>
<evidence type="ECO:0000256" key="5">
    <source>
        <dbReference type="ARBA" id="ARBA00022729"/>
    </source>
</evidence>
<organism evidence="14 15">
    <name type="scientific">Rhodothermus profundi</name>
    <dbReference type="NCBI Taxonomy" id="633813"/>
    <lineage>
        <taxon>Bacteria</taxon>
        <taxon>Pseudomonadati</taxon>
        <taxon>Rhodothermota</taxon>
        <taxon>Rhodothermia</taxon>
        <taxon>Rhodothermales</taxon>
        <taxon>Rhodothermaceae</taxon>
        <taxon>Rhodothermus</taxon>
    </lineage>
</organism>
<dbReference type="InterPro" id="IPR012910">
    <property type="entry name" value="Plug_dom"/>
</dbReference>
<evidence type="ECO:0000256" key="9">
    <source>
        <dbReference type="ARBA" id="ARBA00023237"/>
    </source>
</evidence>
<evidence type="ECO:0000259" key="13">
    <source>
        <dbReference type="Pfam" id="PF07715"/>
    </source>
</evidence>
<dbReference type="InterPro" id="IPR037066">
    <property type="entry name" value="Plug_dom_sf"/>
</dbReference>
<keyword evidence="6 11" id="KW-0798">TonB box</keyword>
<keyword evidence="3 10" id="KW-1134">Transmembrane beta strand</keyword>
<protein>
    <submittedName>
        <fullName evidence="14">Iron complex outermembrane recepter protein</fullName>
    </submittedName>
</protein>
<evidence type="ECO:0000259" key="12">
    <source>
        <dbReference type="Pfam" id="PF00593"/>
    </source>
</evidence>
<evidence type="ECO:0000256" key="10">
    <source>
        <dbReference type="PROSITE-ProRule" id="PRU01360"/>
    </source>
</evidence>
<keyword evidence="4 10" id="KW-0812">Transmembrane</keyword>
<sequence>MHRLFDFSDRAVGFFVVLAWLRWPGPRIEVTGFFMNFPAVLHALLLLGLGCVLGSRAQDRVDTTLTLPSVLVEEQRVEIAAATGQRRWRLETTDLESAEAITVAELLEARTGLFVKRYGSSGLATFSLRGSSATQTLLLIDGHRVADPQSGLIDLTLLPTALLESVEVVHGPAAAAYGSGAIGGVVRLHTLRPSAQLGGRGTLRLGAYGERSIGTVVHGGAGKVALLGAVERSRTGGAYPYPNPFPPPRMRRREGADRQMTTVFGKVRFEGSWRLEGTLWLTTARRSLPSPGNAPPVDARQTDRQQRLLLRAERPLSSGRLSLRGSYQRTWLAYINRFARESDTTRTRGVALAVALDQVLNASWALRVQAEAQWEQAALRGRVDQRLAALAAHLTGRRGRLGLDPALRLDLYATAGRSFLALSPQLGLNLTLRANQLYLKGFIGRAFRAPTLGERFYRPGGNPDLRPEQGWTTEFGLYARVRLMELELTAFQTMLTNQIVWYPGLVAPGLQLWRPVNVGRVRTRGLEASLRTRLSLTPHVHLQGGLFYTLTRAEDRSHPGTRAYGRQLRYVPLHQLKAFLDGQLGPIWLGIQVRRTGQRYLTTDETQALTPFTVLDARLGVQQRVASVRLALSLTVENLTDTAYEVVRFYPMPPRHLRVQLRLDLLP</sequence>
<accession>A0A1M6RHX9</accession>
<dbReference type="RefSeq" id="WP_072714723.1">
    <property type="nucleotide sequence ID" value="NZ_FRAU01000002.1"/>
</dbReference>
<comment type="subcellular location">
    <subcellularLocation>
        <location evidence="1 10">Cell outer membrane</location>
        <topology evidence="1 10">Multi-pass membrane protein</topology>
    </subcellularLocation>
</comment>
<feature type="domain" description="TonB-dependent receptor plug" evidence="13">
    <location>
        <begin position="88"/>
        <end position="185"/>
    </location>
</feature>
<dbReference type="InterPro" id="IPR000531">
    <property type="entry name" value="Beta-barrel_TonB"/>
</dbReference>
<dbReference type="STRING" id="633813.SAMN04488087_0854"/>
<evidence type="ECO:0000313" key="14">
    <source>
        <dbReference type="EMBL" id="SHK32034.1"/>
    </source>
</evidence>
<keyword evidence="5" id="KW-0732">Signal</keyword>
<name>A0A1M6RHX9_9BACT</name>
<dbReference type="GO" id="GO:0009279">
    <property type="term" value="C:cell outer membrane"/>
    <property type="evidence" value="ECO:0007669"/>
    <property type="project" value="UniProtKB-SubCell"/>
</dbReference>
<dbReference type="InterPro" id="IPR039426">
    <property type="entry name" value="TonB-dep_rcpt-like"/>
</dbReference>
<dbReference type="GO" id="GO:0044718">
    <property type="term" value="P:siderophore transmembrane transport"/>
    <property type="evidence" value="ECO:0007669"/>
    <property type="project" value="TreeGrafter"/>
</dbReference>
<feature type="domain" description="TonB-dependent receptor-like beta-barrel" evidence="12">
    <location>
        <begin position="267"/>
        <end position="639"/>
    </location>
</feature>
<evidence type="ECO:0000256" key="7">
    <source>
        <dbReference type="ARBA" id="ARBA00023136"/>
    </source>
</evidence>
<gene>
    <name evidence="14" type="ORF">SAMN04488087_0854</name>
</gene>
<dbReference type="Gene3D" id="2.40.170.20">
    <property type="entry name" value="TonB-dependent receptor, beta-barrel domain"/>
    <property type="match status" value="1"/>
</dbReference>
<dbReference type="PROSITE" id="PS52016">
    <property type="entry name" value="TONB_DEPENDENT_REC_3"/>
    <property type="match status" value="1"/>
</dbReference>
<evidence type="ECO:0000256" key="11">
    <source>
        <dbReference type="RuleBase" id="RU003357"/>
    </source>
</evidence>
<dbReference type="EMBL" id="FRAU01000002">
    <property type="protein sequence ID" value="SHK32034.1"/>
    <property type="molecule type" value="Genomic_DNA"/>
</dbReference>
<dbReference type="PANTHER" id="PTHR30069:SF29">
    <property type="entry name" value="HEMOGLOBIN AND HEMOGLOBIN-HAPTOGLOBIN-BINDING PROTEIN 1-RELATED"/>
    <property type="match status" value="1"/>
</dbReference>
<evidence type="ECO:0000256" key="2">
    <source>
        <dbReference type="ARBA" id="ARBA00022448"/>
    </source>
</evidence>
<proteinExistence type="inferred from homology"/>
<dbReference type="OrthoDB" id="9762903at2"/>
<dbReference type="SUPFAM" id="SSF56935">
    <property type="entry name" value="Porins"/>
    <property type="match status" value="1"/>
</dbReference>
<dbReference type="CDD" id="cd01347">
    <property type="entry name" value="ligand_gated_channel"/>
    <property type="match status" value="1"/>
</dbReference>
<dbReference type="Proteomes" id="UP000185812">
    <property type="component" value="Unassembled WGS sequence"/>
</dbReference>
<dbReference type="Gene3D" id="2.170.130.10">
    <property type="entry name" value="TonB-dependent receptor, plug domain"/>
    <property type="match status" value="1"/>
</dbReference>
<evidence type="ECO:0000313" key="15">
    <source>
        <dbReference type="Proteomes" id="UP000185812"/>
    </source>
</evidence>
<keyword evidence="15" id="KW-1185">Reference proteome</keyword>
<evidence type="ECO:0000256" key="8">
    <source>
        <dbReference type="ARBA" id="ARBA00023170"/>
    </source>
</evidence>